<dbReference type="GO" id="GO:0050982">
    <property type="term" value="P:detection of mechanical stimulus"/>
    <property type="evidence" value="ECO:0007669"/>
    <property type="project" value="TreeGrafter"/>
</dbReference>
<gene>
    <name evidence="12" type="ORF">TSIB3V08_LOCUS11147</name>
</gene>
<evidence type="ECO:0000256" key="5">
    <source>
        <dbReference type="ARBA" id="ARBA00022989"/>
    </source>
</evidence>
<accession>A0A7R9B666</accession>
<evidence type="ECO:0000256" key="9">
    <source>
        <dbReference type="SAM" id="MobiDB-lite"/>
    </source>
</evidence>
<feature type="compositionally biased region" description="Basic and acidic residues" evidence="9">
    <location>
        <begin position="1587"/>
        <end position="1604"/>
    </location>
</feature>
<dbReference type="Pfam" id="PF20519">
    <property type="entry name" value="Polycystin_dom"/>
    <property type="match status" value="1"/>
</dbReference>
<dbReference type="Gene3D" id="2.60.60.20">
    <property type="entry name" value="PLAT/LH2 domain"/>
    <property type="match status" value="1"/>
</dbReference>
<feature type="transmembrane region" description="Helical" evidence="10">
    <location>
        <begin position="563"/>
        <end position="596"/>
    </location>
</feature>
<reference evidence="12" key="1">
    <citation type="submission" date="2020-11" db="EMBL/GenBank/DDBJ databases">
        <authorList>
            <person name="Tran Van P."/>
        </authorList>
    </citation>
    <scope>NUCLEOTIDE SEQUENCE</scope>
</reference>
<dbReference type="Pfam" id="PF01477">
    <property type="entry name" value="PLAT"/>
    <property type="match status" value="1"/>
</dbReference>
<dbReference type="Pfam" id="PF01825">
    <property type="entry name" value="GPS"/>
    <property type="match status" value="1"/>
</dbReference>
<dbReference type="InterPro" id="IPR051223">
    <property type="entry name" value="Polycystin"/>
</dbReference>
<dbReference type="InterPro" id="IPR036392">
    <property type="entry name" value="PLAT/LH2_dom_sf"/>
</dbReference>
<evidence type="ECO:0000256" key="4">
    <source>
        <dbReference type="ARBA" id="ARBA00022729"/>
    </source>
</evidence>
<evidence type="ECO:0000256" key="7">
    <source>
        <dbReference type="PROSITE-ProRule" id="PRU00152"/>
    </source>
</evidence>
<feature type="transmembrane region" description="Helical" evidence="10">
    <location>
        <begin position="1167"/>
        <end position="1193"/>
    </location>
</feature>
<dbReference type="SUPFAM" id="SSF49723">
    <property type="entry name" value="Lipase/lipooxygenase domain (PLAT/LH2 domain)"/>
    <property type="match status" value="1"/>
</dbReference>
<dbReference type="Gene3D" id="2.60.220.50">
    <property type="match status" value="1"/>
</dbReference>
<organism evidence="12">
    <name type="scientific">Timema shepardi</name>
    <name type="common">Walking stick</name>
    <dbReference type="NCBI Taxonomy" id="629360"/>
    <lineage>
        <taxon>Eukaryota</taxon>
        <taxon>Metazoa</taxon>
        <taxon>Ecdysozoa</taxon>
        <taxon>Arthropoda</taxon>
        <taxon>Hexapoda</taxon>
        <taxon>Insecta</taxon>
        <taxon>Pterygota</taxon>
        <taxon>Neoptera</taxon>
        <taxon>Polyneoptera</taxon>
        <taxon>Phasmatodea</taxon>
        <taxon>Timematodea</taxon>
        <taxon>Timematoidea</taxon>
        <taxon>Timematidae</taxon>
        <taxon>Timema</taxon>
    </lineage>
</organism>
<dbReference type="InterPro" id="IPR001024">
    <property type="entry name" value="PLAT/LH2_dom"/>
</dbReference>
<feature type="transmembrane region" description="Helical" evidence="10">
    <location>
        <begin position="975"/>
        <end position="998"/>
    </location>
</feature>
<dbReference type="GO" id="GO:0016020">
    <property type="term" value="C:membrane"/>
    <property type="evidence" value="ECO:0007669"/>
    <property type="project" value="UniProtKB-SubCell"/>
</dbReference>
<keyword evidence="6 10" id="KW-0472">Membrane</keyword>
<feature type="transmembrane region" description="Helical" evidence="10">
    <location>
        <begin position="530"/>
        <end position="557"/>
    </location>
</feature>
<dbReference type="SMART" id="SM00308">
    <property type="entry name" value="LH2"/>
    <property type="match status" value="1"/>
</dbReference>
<dbReference type="SMART" id="SM00303">
    <property type="entry name" value="GPS"/>
    <property type="match status" value="1"/>
</dbReference>
<evidence type="ECO:0000256" key="3">
    <source>
        <dbReference type="ARBA" id="ARBA00022692"/>
    </source>
</evidence>
<keyword evidence="4" id="KW-0732">Signal</keyword>
<evidence type="ECO:0000256" key="1">
    <source>
        <dbReference type="ARBA" id="ARBA00004141"/>
    </source>
</evidence>
<evidence type="ECO:0000256" key="8">
    <source>
        <dbReference type="SAM" id="Coils"/>
    </source>
</evidence>
<feature type="domain" description="PLAT" evidence="11">
    <location>
        <begin position="235"/>
        <end position="352"/>
    </location>
</feature>
<dbReference type="PANTHER" id="PTHR10877">
    <property type="entry name" value="POLYCYSTIN FAMILY MEMBER"/>
    <property type="match status" value="1"/>
</dbReference>
<keyword evidence="8" id="KW-0175">Coiled coil</keyword>
<evidence type="ECO:0000256" key="6">
    <source>
        <dbReference type="ARBA" id="ARBA00023136"/>
    </source>
</evidence>
<evidence type="ECO:0000256" key="10">
    <source>
        <dbReference type="SAM" id="Phobius"/>
    </source>
</evidence>
<evidence type="ECO:0000313" key="12">
    <source>
        <dbReference type="EMBL" id="CAD7267133.1"/>
    </source>
</evidence>
<keyword evidence="3 10" id="KW-0812">Transmembrane</keyword>
<feature type="coiled-coil region" evidence="8">
    <location>
        <begin position="1326"/>
        <end position="1372"/>
    </location>
</feature>
<feature type="transmembrane region" description="Helical" evidence="10">
    <location>
        <begin position="664"/>
        <end position="682"/>
    </location>
</feature>
<feature type="transmembrane region" description="Helical" evidence="10">
    <location>
        <begin position="1095"/>
        <end position="1123"/>
    </location>
</feature>
<name>A0A7R9B666_TIMSH</name>
<feature type="transmembrane region" description="Helical" evidence="10">
    <location>
        <begin position="398"/>
        <end position="419"/>
    </location>
</feature>
<dbReference type="InterPro" id="IPR013122">
    <property type="entry name" value="PKD1_2_channel"/>
</dbReference>
<feature type="transmembrane region" description="Helical" evidence="10">
    <location>
        <begin position="191"/>
        <end position="211"/>
    </location>
</feature>
<feature type="transmembrane region" description="Helical" evidence="10">
    <location>
        <begin position="1010"/>
        <end position="1031"/>
    </location>
</feature>
<feature type="region of interest" description="Disordered" evidence="9">
    <location>
        <begin position="1587"/>
        <end position="1611"/>
    </location>
</feature>
<dbReference type="Pfam" id="PF08016">
    <property type="entry name" value="PKD_channel"/>
    <property type="match status" value="1"/>
</dbReference>
<dbReference type="EMBL" id="OC008467">
    <property type="protein sequence ID" value="CAD7267133.1"/>
    <property type="molecule type" value="Genomic_DNA"/>
</dbReference>
<comment type="similarity">
    <text evidence="2">Belongs to the polycystin family.</text>
</comment>
<dbReference type="PROSITE" id="PS50095">
    <property type="entry name" value="PLAT"/>
    <property type="match status" value="1"/>
</dbReference>
<feature type="transmembrane region" description="Helical" evidence="10">
    <location>
        <begin position="1135"/>
        <end position="1155"/>
    </location>
</feature>
<proteinExistence type="inferred from homology"/>
<evidence type="ECO:0000259" key="11">
    <source>
        <dbReference type="PROSITE" id="PS50095"/>
    </source>
</evidence>
<feature type="transmembrane region" description="Helical" evidence="10">
    <location>
        <begin position="1051"/>
        <end position="1074"/>
    </location>
</feature>
<feature type="transmembrane region" description="Helical" evidence="10">
    <location>
        <begin position="439"/>
        <end position="460"/>
    </location>
</feature>
<sequence>MVSVPSGETDQDVLEDCISVHRVTASTGDQIYVEFTSRHENNKLQVVVLLDERPEVEDFEKVPVTIPQDSVSKGQEYVIKGKTKATHDNSWFYLGFLPHLETIKGQSDERPEGNITIAYSFFVSTAKCRYWVEGVKEWSTEGCTVGDQTSLTTLHCSCTHMSVFAGSLLAADTKLDPFHPLPFSLMYTQSLYVPVFVLVVLVLLFLLFLWARWMDRKDSAKKVVVLEDNMPKYSYKYLVTARTGWKMNAGTSSKVGFQLVGDHSESQPHILSAQGRKVLTMGSEDSFLLLTPDWLGPLRSVRLWHDSSGRHPSWYCDEIEVRDVQRNQLWVFPVHRWLSLVQEEKRIEYQLQPASLDHLMHWRTSMYRSLGPVLREEHIWINIVTRHPISSYTRCQRVAVASATLLAAMLISLLLFGVYFNDPTQQMYHGHFFMGSAELMVAVNVTLTVLPLTFLLYFLFRWTAPQSDSRPLPERAQLMGHGNMRRSQMRDENVPESLEADEAAKEDNHYNRRPMNEIHYQLSRYLFPHWVVYVAWSVCVCVIVTSALLTAICGLSFGRVKSLVWIGCVALIFLVSFLLVQPVKVILISLLFSLVFKRPYNQSLMDEARSECQRQENLHFMSFGDRRKHRRTQRMYQPVPLADYKRLREKEQIRAKLVDMSRDLFLYSVYLITLLWVAMADVDDIAFYSTQSILRMVIGGDYAGKDSVKFESINSVTSLVSYINLTLLPALHASEWYNGADLRETGTTADMTTRLLGVPRLRQLRTVLGECLLIPTGSLCLLIPTGSLCLRIPTGSLCLLIPTGYLGLLIPTGSLCLLIPTGSLCLLIPTGSMCLLIPTGPLCLLVPTGSLCLPRPTRTPVSLQEQSQANPIARVRFPPQIWTGEYATYHGGGYVSVLGRNLKNSQVVLKFLQNFNWLDHHTRAVFIEFTTYNINRNLFNVVHLLTEWSVSSAWTTSYNIQTVKLLVLGGEHGTMWLVSSLLFLTMLCLLMLRQFLILRKVSSREFFKSWWNIIDIIIIALGFSAILFYFFRSIYVSSLIKMLEAADGNEFVSFFFAVQYDFLLTVLIAILVCLSTGRLWKLLRFGESFRTVEMTITQAVGSMVTLTICMGLFLLAFSGVVHLLMGRVIKEYREFFYTFTALFYFSVGIGEHFEFEELYKVNALMGPILFFLFCVVVSIYLTNIFMSVLMAYYSASQIHVQLMREDYNLLDYLRDEWAYLISRISWRSTQCRRLRGGEDVQEYLPLVVPKPIELWSMNTQEITTRRLKTMSCLALARARKHLSMAALVEDIVKTNEDRESEGTKRFHVGVDYEGQQMIQEDTLEAMENAVNRLSRIRRVRKEEQKAQEDSAIHLLNERLENVLENIVSLERQTSGDWNSSSRPVVPTIEPSDLVWIDTNRYKLPKNVNEMRAYSTEDISEIIHEPEPADVTEEISQPAYKKQIFGTIHTEAPRPCITLVDKKPDESELRKFYKLEKSNVEGINATSKVDSSLSRVERTRHQPSSSSTCDSYQLLRDISSDSLRRDVGVGFSATLDQLYKDVPQRSLESTSDSYQQLHDISSDSMRTDVAAGFDTNFETVFSLCDKKPKDGEDKKKTAQSEERPTFPKFKSASLPNIPSTVDFLNKGALMHHLLLNDEERSNGSRDSLNSTDSGVSVGLKDVFR</sequence>
<protein>
    <recommendedName>
        <fullName evidence="11">PLAT domain-containing protein</fullName>
    </recommendedName>
</protein>
<dbReference type="InterPro" id="IPR046791">
    <property type="entry name" value="Polycystin_dom"/>
</dbReference>
<dbReference type="InterPro" id="IPR046338">
    <property type="entry name" value="GAIN_dom_sf"/>
</dbReference>
<dbReference type="GO" id="GO:0005262">
    <property type="term" value="F:calcium channel activity"/>
    <property type="evidence" value="ECO:0007669"/>
    <property type="project" value="TreeGrafter"/>
</dbReference>
<comment type="subcellular location">
    <subcellularLocation>
        <location evidence="1">Membrane</location>
        <topology evidence="1">Multi-pass membrane protein</topology>
    </subcellularLocation>
</comment>
<comment type="caution">
    <text evidence="7">Lacks conserved residue(s) required for the propagation of feature annotation.</text>
</comment>
<dbReference type="InterPro" id="IPR000203">
    <property type="entry name" value="GPS"/>
</dbReference>
<feature type="region of interest" description="Disordered" evidence="9">
    <location>
        <begin position="1486"/>
        <end position="1508"/>
    </location>
</feature>
<dbReference type="PANTHER" id="PTHR10877:SF150">
    <property type="entry name" value="REJ DOMAIN-CONTAINING PROTEIN"/>
    <property type="match status" value="1"/>
</dbReference>
<keyword evidence="5 10" id="KW-1133">Transmembrane helix</keyword>
<evidence type="ECO:0000256" key="2">
    <source>
        <dbReference type="ARBA" id="ARBA00007200"/>
    </source>
</evidence>